<protein>
    <submittedName>
        <fullName evidence="5">Molybdopterin dehydrogenase</fullName>
    </submittedName>
</protein>
<keyword evidence="1" id="KW-0285">Flavoprotein</keyword>
<dbReference type="Pfam" id="PF03450">
    <property type="entry name" value="CO_deh_flav_C"/>
    <property type="match status" value="1"/>
</dbReference>
<dbReference type="SMART" id="SM01092">
    <property type="entry name" value="CO_deh_flav_C"/>
    <property type="match status" value="1"/>
</dbReference>
<evidence type="ECO:0000313" key="5">
    <source>
        <dbReference type="EMBL" id="MBC3887135.1"/>
    </source>
</evidence>
<dbReference type="EMBL" id="WJBD01000002">
    <property type="protein sequence ID" value="MBC3887135.1"/>
    <property type="molecule type" value="Genomic_DNA"/>
</dbReference>
<comment type="caution">
    <text evidence="5">The sequence shown here is derived from an EMBL/GenBank/DDBJ whole genome shotgun (WGS) entry which is preliminary data.</text>
</comment>
<dbReference type="InterPro" id="IPR051312">
    <property type="entry name" value="Diverse_Substr_Oxidored"/>
</dbReference>
<dbReference type="PANTHER" id="PTHR42659:SF2">
    <property type="entry name" value="XANTHINE DEHYDROGENASE SUBUNIT C-RELATED"/>
    <property type="match status" value="1"/>
</dbReference>
<keyword evidence="2" id="KW-0274">FAD</keyword>
<dbReference type="InterPro" id="IPR036318">
    <property type="entry name" value="FAD-bd_PCMH-like_sf"/>
</dbReference>
<dbReference type="SUPFAM" id="SSF55447">
    <property type="entry name" value="CO dehydrogenase flavoprotein C-terminal domain-like"/>
    <property type="match status" value="1"/>
</dbReference>
<dbReference type="InterPro" id="IPR016169">
    <property type="entry name" value="FAD-bd_PCMH_sub2"/>
</dbReference>
<dbReference type="Proteomes" id="UP000616595">
    <property type="component" value="Unassembled WGS sequence"/>
</dbReference>
<evidence type="ECO:0000256" key="2">
    <source>
        <dbReference type="ARBA" id="ARBA00022827"/>
    </source>
</evidence>
<reference evidence="5" key="2">
    <citation type="submission" date="2020-10" db="EMBL/GenBank/DDBJ databases">
        <title>Comparative genomics of the Acetobacterium genus.</title>
        <authorList>
            <person name="Marshall C."/>
            <person name="May H."/>
            <person name="Norman S."/>
        </authorList>
    </citation>
    <scope>NUCLEOTIDE SEQUENCE</scope>
    <source>
        <strain evidence="5">DER-2019</strain>
    </source>
</reference>
<evidence type="ECO:0000256" key="1">
    <source>
        <dbReference type="ARBA" id="ARBA00022630"/>
    </source>
</evidence>
<reference evidence="5" key="1">
    <citation type="submission" date="2019-10" db="EMBL/GenBank/DDBJ databases">
        <authorList>
            <person name="Ross D.E."/>
            <person name="Gulliver D."/>
        </authorList>
    </citation>
    <scope>NUCLEOTIDE SEQUENCE</scope>
    <source>
        <strain evidence="5">DER-2019</strain>
    </source>
</reference>
<dbReference type="OrthoDB" id="9803647at2"/>
<keyword evidence="6" id="KW-1185">Reference proteome</keyword>
<evidence type="ECO:0000256" key="3">
    <source>
        <dbReference type="ARBA" id="ARBA00023002"/>
    </source>
</evidence>
<feature type="domain" description="FAD-binding PCMH-type" evidence="4">
    <location>
        <begin position="1"/>
        <end position="162"/>
    </location>
</feature>
<dbReference type="InterPro" id="IPR005107">
    <property type="entry name" value="CO_DH_flav_C"/>
</dbReference>
<dbReference type="InterPro" id="IPR016166">
    <property type="entry name" value="FAD-bd_PCMH"/>
</dbReference>
<name>A0A923KV50_9FIRM</name>
<organism evidence="5 6">
    <name type="scientific">Acetobacterium paludosum</name>
    <dbReference type="NCBI Taxonomy" id="52693"/>
    <lineage>
        <taxon>Bacteria</taxon>
        <taxon>Bacillati</taxon>
        <taxon>Bacillota</taxon>
        <taxon>Clostridia</taxon>
        <taxon>Eubacteriales</taxon>
        <taxon>Eubacteriaceae</taxon>
        <taxon>Acetobacterium</taxon>
    </lineage>
</organism>
<dbReference type="Gene3D" id="3.30.390.50">
    <property type="entry name" value="CO dehydrogenase flavoprotein, C-terminal domain"/>
    <property type="match status" value="1"/>
</dbReference>
<proteinExistence type="predicted"/>
<dbReference type="Pfam" id="PF00941">
    <property type="entry name" value="FAD_binding_5"/>
    <property type="match status" value="1"/>
</dbReference>
<dbReference type="InterPro" id="IPR002346">
    <property type="entry name" value="Mopterin_DH_FAD-bd"/>
</dbReference>
<dbReference type="InterPro" id="IPR036683">
    <property type="entry name" value="CO_DH_flav_C_dom_sf"/>
</dbReference>
<gene>
    <name evidence="5" type="ORF">GH810_02275</name>
</gene>
<evidence type="ECO:0000313" key="6">
    <source>
        <dbReference type="Proteomes" id="UP000616595"/>
    </source>
</evidence>
<dbReference type="GO" id="GO:0071949">
    <property type="term" value="F:FAD binding"/>
    <property type="evidence" value="ECO:0007669"/>
    <property type="project" value="InterPro"/>
</dbReference>
<dbReference type="RefSeq" id="WP_148566517.1">
    <property type="nucleotide sequence ID" value="NZ_RXYA01000004.1"/>
</dbReference>
<sequence>MITINNFVKVKTLAEAYQLNQKRTNVVIGGFMWLKMGNRKIQNAIDLSGLGLNKIEETDDEFRIGSMCTLRDLELHEGLNNECQGALKEAVYHIVGVQFRNGATVGGSIYGRYGFSDVLTCLMVLDCYVELFKGGIISLKEFAKKKYDNDILVRILIKKDSRKVSYQSQRNAKMDFPLIAVAVAKKKNNIFVAVGARPMKAKLIQKSGCLSEQNPSQEEIAEFADWAKGQFSYGSNMRASKEYREYLAYVYIKRGVKEVLKDDH</sequence>
<dbReference type="AlphaFoldDB" id="A0A923KV50"/>
<keyword evidence="3" id="KW-0560">Oxidoreductase</keyword>
<dbReference type="SUPFAM" id="SSF56176">
    <property type="entry name" value="FAD-binding/transporter-associated domain-like"/>
    <property type="match status" value="1"/>
</dbReference>
<dbReference type="PROSITE" id="PS51387">
    <property type="entry name" value="FAD_PCMH"/>
    <property type="match status" value="1"/>
</dbReference>
<dbReference type="GO" id="GO:0016491">
    <property type="term" value="F:oxidoreductase activity"/>
    <property type="evidence" value="ECO:0007669"/>
    <property type="project" value="UniProtKB-KW"/>
</dbReference>
<accession>A0A923KV50</accession>
<dbReference type="Gene3D" id="3.30.465.10">
    <property type="match status" value="1"/>
</dbReference>
<evidence type="ECO:0000259" key="4">
    <source>
        <dbReference type="PROSITE" id="PS51387"/>
    </source>
</evidence>
<dbReference type="PANTHER" id="PTHR42659">
    <property type="entry name" value="XANTHINE DEHYDROGENASE SUBUNIT C-RELATED"/>
    <property type="match status" value="1"/>
</dbReference>